<evidence type="ECO:0000313" key="3">
    <source>
        <dbReference type="EMBL" id="TZG28583.1"/>
    </source>
</evidence>
<sequence length="110" mass="11930">MGERIRGSAGVKLRKRRLARTGGLCERCEAAGRVTLATRVDHIQPLALGGEDVDENTRNLCEPCHLEVTAEQFNHAAPIEGRGIGRDGRPTSADHPWNRDRSGPPPGSKV</sequence>
<dbReference type="RefSeq" id="WP_149520249.1">
    <property type="nucleotide sequence ID" value="NZ_VTOU01000001.1"/>
</dbReference>
<dbReference type="Gene3D" id="1.10.30.50">
    <property type="match status" value="1"/>
</dbReference>
<dbReference type="InterPro" id="IPR003615">
    <property type="entry name" value="HNH_nuc"/>
</dbReference>
<dbReference type="GO" id="GO:0003676">
    <property type="term" value="F:nucleic acid binding"/>
    <property type="evidence" value="ECO:0007669"/>
    <property type="project" value="InterPro"/>
</dbReference>
<accession>A0A5D9CBH0</accession>
<dbReference type="GO" id="GO:0008270">
    <property type="term" value="F:zinc ion binding"/>
    <property type="evidence" value="ECO:0007669"/>
    <property type="project" value="InterPro"/>
</dbReference>
<evidence type="ECO:0000259" key="2">
    <source>
        <dbReference type="SMART" id="SM00507"/>
    </source>
</evidence>
<evidence type="ECO:0000313" key="4">
    <source>
        <dbReference type="Proteomes" id="UP000322077"/>
    </source>
</evidence>
<gene>
    <name evidence="3" type="ORF">FYJ91_00025</name>
</gene>
<organism evidence="3 4">
    <name type="scientific">Sphingomonas montanisoli</name>
    <dbReference type="NCBI Taxonomy" id="2606412"/>
    <lineage>
        <taxon>Bacteria</taxon>
        <taxon>Pseudomonadati</taxon>
        <taxon>Pseudomonadota</taxon>
        <taxon>Alphaproteobacteria</taxon>
        <taxon>Sphingomonadales</taxon>
        <taxon>Sphingomonadaceae</taxon>
        <taxon>Sphingomonas</taxon>
    </lineage>
</organism>
<protein>
    <submittedName>
        <fullName evidence="3">HNH endonuclease</fullName>
    </submittedName>
</protein>
<dbReference type="InterPro" id="IPR002711">
    <property type="entry name" value="HNH"/>
</dbReference>
<keyword evidence="4" id="KW-1185">Reference proteome</keyword>
<dbReference type="SMART" id="SM00507">
    <property type="entry name" value="HNHc"/>
    <property type="match status" value="1"/>
</dbReference>
<feature type="domain" description="HNH nuclease" evidence="2">
    <location>
        <begin position="12"/>
        <end position="66"/>
    </location>
</feature>
<name>A0A5D9CBH0_9SPHN</name>
<dbReference type="Pfam" id="PF01844">
    <property type="entry name" value="HNH"/>
    <property type="match status" value="1"/>
</dbReference>
<keyword evidence="3" id="KW-0255">Endonuclease</keyword>
<evidence type="ECO:0000256" key="1">
    <source>
        <dbReference type="SAM" id="MobiDB-lite"/>
    </source>
</evidence>
<keyword evidence="3" id="KW-0378">Hydrolase</keyword>
<reference evidence="3 4" key="1">
    <citation type="submission" date="2019-08" db="EMBL/GenBank/DDBJ databases">
        <authorList>
            <person name="Wang G."/>
            <person name="Xu Z."/>
        </authorList>
    </citation>
    <scope>NUCLEOTIDE SEQUENCE [LARGE SCALE GENOMIC DNA]</scope>
    <source>
        <strain evidence="3 4">ZX</strain>
    </source>
</reference>
<comment type="caution">
    <text evidence="3">The sequence shown here is derived from an EMBL/GenBank/DDBJ whole genome shotgun (WGS) entry which is preliminary data.</text>
</comment>
<feature type="region of interest" description="Disordered" evidence="1">
    <location>
        <begin position="75"/>
        <end position="110"/>
    </location>
</feature>
<dbReference type="EMBL" id="VTOU01000001">
    <property type="protein sequence ID" value="TZG28583.1"/>
    <property type="molecule type" value="Genomic_DNA"/>
</dbReference>
<dbReference type="Proteomes" id="UP000322077">
    <property type="component" value="Unassembled WGS sequence"/>
</dbReference>
<proteinExistence type="predicted"/>
<keyword evidence="3" id="KW-0540">Nuclease</keyword>
<dbReference type="CDD" id="cd00085">
    <property type="entry name" value="HNHc"/>
    <property type="match status" value="1"/>
</dbReference>
<dbReference type="GO" id="GO:0004519">
    <property type="term" value="F:endonuclease activity"/>
    <property type="evidence" value="ECO:0007669"/>
    <property type="project" value="UniProtKB-KW"/>
</dbReference>
<dbReference type="AlphaFoldDB" id="A0A5D9CBH0"/>